<evidence type="ECO:0000313" key="4">
    <source>
        <dbReference type="Proteomes" id="UP001595872"/>
    </source>
</evidence>
<dbReference type="Gene3D" id="3.40.50.720">
    <property type="entry name" value="NAD(P)-binding Rossmann-like Domain"/>
    <property type="match status" value="1"/>
</dbReference>
<dbReference type="Proteomes" id="UP001595872">
    <property type="component" value="Unassembled WGS sequence"/>
</dbReference>
<reference evidence="4" key="1">
    <citation type="journal article" date="2019" name="Int. J. Syst. Evol. Microbiol.">
        <title>The Global Catalogue of Microorganisms (GCM) 10K type strain sequencing project: providing services to taxonomists for standard genome sequencing and annotation.</title>
        <authorList>
            <consortium name="The Broad Institute Genomics Platform"/>
            <consortium name="The Broad Institute Genome Sequencing Center for Infectious Disease"/>
            <person name="Wu L."/>
            <person name="Ma J."/>
        </authorList>
    </citation>
    <scope>NUCLEOTIDE SEQUENCE [LARGE SCALE GENOMIC DNA]</scope>
    <source>
        <strain evidence="4">KLKA75</strain>
    </source>
</reference>
<keyword evidence="1 3" id="KW-0560">Oxidoreductase</keyword>
<dbReference type="PANTHER" id="PTHR11695:SF294">
    <property type="entry name" value="RETICULON-4-INTERACTING PROTEIN 1, MITOCHONDRIAL"/>
    <property type="match status" value="1"/>
</dbReference>
<dbReference type="Gene3D" id="3.90.180.10">
    <property type="entry name" value="Medium-chain alcohol dehydrogenases, catalytic domain"/>
    <property type="match status" value="1"/>
</dbReference>
<dbReference type="EC" id="1.-.-.-" evidence="3"/>
<proteinExistence type="predicted"/>
<protein>
    <submittedName>
        <fullName evidence="3">NADP-dependent oxidoreductase</fullName>
        <ecNumber evidence="3">1.-.-.-</ecNumber>
    </submittedName>
</protein>
<evidence type="ECO:0000259" key="2">
    <source>
        <dbReference type="SMART" id="SM00829"/>
    </source>
</evidence>
<dbReference type="Pfam" id="PF13602">
    <property type="entry name" value="ADH_zinc_N_2"/>
    <property type="match status" value="1"/>
</dbReference>
<gene>
    <name evidence="3" type="ORF">ACFPCY_41280</name>
</gene>
<dbReference type="SUPFAM" id="SSF51735">
    <property type="entry name" value="NAD(P)-binding Rossmann-fold domains"/>
    <property type="match status" value="1"/>
</dbReference>
<dbReference type="CDD" id="cd05289">
    <property type="entry name" value="MDR_like_2"/>
    <property type="match status" value="1"/>
</dbReference>
<dbReference type="SUPFAM" id="SSF50129">
    <property type="entry name" value="GroES-like"/>
    <property type="match status" value="1"/>
</dbReference>
<accession>A0ABV9UFL6</accession>
<dbReference type="RefSeq" id="WP_378265022.1">
    <property type="nucleotide sequence ID" value="NZ_JBHSIT010000020.1"/>
</dbReference>
<comment type="caution">
    <text evidence="3">The sequence shown here is derived from an EMBL/GenBank/DDBJ whole genome shotgun (WGS) entry which is preliminary data.</text>
</comment>
<dbReference type="SMART" id="SM00829">
    <property type="entry name" value="PKS_ER"/>
    <property type="match status" value="1"/>
</dbReference>
<dbReference type="PANTHER" id="PTHR11695">
    <property type="entry name" value="ALCOHOL DEHYDROGENASE RELATED"/>
    <property type="match status" value="1"/>
</dbReference>
<feature type="domain" description="Enoyl reductase (ER)" evidence="2">
    <location>
        <begin position="10"/>
        <end position="304"/>
    </location>
</feature>
<dbReference type="InterPro" id="IPR050700">
    <property type="entry name" value="YIM1/Zinc_Alcohol_DH_Fams"/>
</dbReference>
<organism evidence="3 4">
    <name type="scientific">Actinomadura gamaensis</name>
    <dbReference type="NCBI Taxonomy" id="1763541"/>
    <lineage>
        <taxon>Bacteria</taxon>
        <taxon>Bacillati</taxon>
        <taxon>Actinomycetota</taxon>
        <taxon>Actinomycetes</taxon>
        <taxon>Streptosporangiales</taxon>
        <taxon>Thermomonosporaceae</taxon>
        <taxon>Actinomadura</taxon>
    </lineage>
</organism>
<dbReference type="InterPro" id="IPR002364">
    <property type="entry name" value="Quin_OxRdtase/zeta-crystal_CS"/>
</dbReference>
<name>A0ABV9UFL6_9ACTN</name>
<dbReference type="GO" id="GO:0016491">
    <property type="term" value="F:oxidoreductase activity"/>
    <property type="evidence" value="ECO:0007669"/>
    <property type="project" value="UniProtKB-KW"/>
</dbReference>
<evidence type="ECO:0000256" key="1">
    <source>
        <dbReference type="ARBA" id="ARBA00023002"/>
    </source>
</evidence>
<dbReference type="InterPro" id="IPR013154">
    <property type="entry name" value="ADH-like_N"/>
</dbReference>
<keyword evidence="4" id="KW-1185">Reference proteome</keyword>
<dbReference type="InterPro" id="IPR036291">
    <property type="entry name" value="NAD(P)-bd_dom_sf"/>
</dbReference>
<dbReference type="InterPro" id="IPR011032">
    <property type="entry name" value="GroES-like_sf"/>
</dbReference>
<evidence type="ECO:0000313" key="3">
    <source>
        <dbReference type="EMBL" id="MFC4913776.1"/>
    </source>
</evidence>
<dbReference type="InterPro" id="IPR020843">
    <property type="entry name" value="ER"/>
</dbReference>
<sequence length="306" mass="31788">MRAISQDVLGGPDVLKEVELERPEPGPGEVLIRVRAAGVNPTDWIHRATGLILGTPPFVLGWDVSGVVEEVGLGVTIHRPGDEVFGMLRYPYGNGSHAEYAVAAARHVVPLPADAGHVQGGALPLVSLTAWQALVDTAGLRAGQRVLIHAAAGGVGHVAVQIAKALGAYVIGTASAPKHDLVRSLGADEVIDYTATDFAAAVRDVDVVLDGVGGEYGPRSLPTLRPGGVLVSIVNHIRDLDTARYGVRAAEMLVEADHGSMREVAALAGAGRLRAEIDSVFPLADAARAHARGETGRVTGKIVLTV</sequence>
<dbReference type="Pfam" id="PF08240">
    <property type="entry name" value="ADH_N"/>
    <property type="match status" value="1"/>
</dbReference>
<dbReference type="PROSITE" id="PS01162">
    <property type="entry name" value="QOR_ZETA_CRYSTAL"/>
    <property type="match status" value="1"/>
</dbReference>
<dbReference type="EMBL" id="JBHSIT010000020">
    <property type="protein sequence ID" value="MFC4913776.1"/>
    <property type="molecule type" value="Genomic_DNA"/>
</dbReference>